<comment type="caution">
    <text evidence="2">The sequence shown here is derived from an EMBL/GenBank/DDBJ whole genome shotgun (WGS) entry which is preliminary data.</text>
</comment>
<dbReference type="Proteomes" id="UP000886998">
    <property type="component" value="Unassembled WGS sequence"/>
</dbReference>
<keyword evidence="1" id="KW-0472">Membrane</keyword>
<keyword evidence="1" id="KW-0812">Transmembrane</keyword>
<gene>
    <name evidence="2" type="primary">AVEN_207797_1</name>
    <name evidence="2" type="ORF">TNIN_252211</name>
</gene>
<dbReference type="AlphaFoldDB" id="A0A8X7BNB7"/>
<keyword evidence="1" id="KW-1133">Transmembrane helix</keyword>
<dbReference type="OrthoDB" id="6420351at2759"/>
<sequence length="93" mass="10759">MATKCNGVLCAMDLQELYVWRQYFMSMLNDIFGLNNPMCVARGVLFFSLLWFMAVHEGIHVLISLPVSYLAFYFVGGKEFAMVMYRSLGRDLR</sequence>
<keyword evidence="3" id="KW-1185">Reference proteome</keyword>
<evidence type="ECO:0000313" key="3">
    <source>
        <dbReference type="Proteomes" id="UP000886998"/>
    </source>
</evidence>
<protein>
    <submittedName>
        <fullName evidence="2">Uncharacterized protein</fullName>
    </submittedName>
</protein>
<evidence type="ECO:0000256" key="1">
    <source>
        <dbReference type="SAM" id="Phobius"/>
    </source>
</evidence>
<feature type="transmembrane region" description="Helical" evidence="1">
    <location>
        <begin position="31"/>
        <end position="52"/>
    </location>
</feature>
<evidence type="ECO:0000313" key="2">
    <source>
        <dbReference type="EMBL" id="GFY37650.1"/>
    </source>
</evidence>
<accession>A0A8X7BNB7</accession>
<name>A0A8X7BNB7_9ARAC</name>
<organism evidence="2 3">
    <name type="scientific">Trichonephila inaurata madagascariensis</name>
    <dbReference type="NCBI Taxonomy" id="2747483"/>
    <lineage>
        <taxon>Eukaryota</taxon>
        <taxon>Metazoa</taxon>
        <taxon>Ecdysozoa</taxon>
        <taxon>Arthropoda</taxon>
        <taxon>Chelicerata</taxon>
        <taxon>Arachnida</taxon>
        <taxon>Araneae</taxon>
        <taxon>Araneomorphae</taxon>
        <taxon>Entelegynae</taxon>
        <taxon>Araneoidea</taxon>
        <taxon>Nephilidae</taxon>
        <taxon>Trichonephila</taxon>
        <taxon>Trichonephila inaurata</taxon>
    </lineage>
</organism>
<dbReference type="EMBL" id="BMAV01000401">
    <property type="protein sequence ID" value="GFY37650.1"/>
    <property type="molecule type" value="Genomic_DNA"/>
</dbReference>
<reference evidence="2" key="1">
    <citation type="submission" date="2020-08" db="EMBL/GenBank/DDBJ databases">
        <title>Multicomponent nature underlies the extraordinary mechanical properties of spider dragline silk.</title>
        <authorList>
            <person name="Kono N."/>
            <person name="Nakamura H."/>
            <person name="Mori M."/>
            <person name="Yoshida Y."/>
            <person name="Ohtoshi R."/>
            <person name="Malay A.D."/>
            <person name="Moran D.A.P."/>
            <person name="Tomita M."/>
            <person name="Numata K."/>
            <person name="Arakawa K."/>
        </authorList>
    </citation>
    <scope>NUCLEOTIDE SEQUENCE</scope>
</reference>
<proteinExistence type="predicted"/>
<feature type="transmembrane region" description="Helical" evidence="1">
    <location>
        <begin position="58"/>
        <end position="76"/>
    </location>
</feature>